<evidence type="ECO:0000313" key="2">
    <source>
        <dbReference type="Proteomes" id="UP000279236"/>
    </source>
</evidence>
<proteinExistence type="predicted"/>
<reference evidence="1 2" key="1">
    <citation type="submission" date="2018-11" db="EMBL/GenBank/DDBJ databases">
        <title>Genome sequence of Apiotrichum porosum DSM 27194.</title>
        <authorList>
            <person name="Aliyu H."/>
            <person name="Gorte O."/>
            <person name="Ochsenreither K."/>
        </authorList>
    </citation>
    <scope>NUCLEOTIDE SEQUENCE [LARGE SCALE GENOMIC DNA]</scope>
    <source>
        <strain evidence="1 2">DSM 27194</strain>
    </source>
</reference>
<sequence length="163" mass="17702">MLALRRLPVTSFRALHTSSVVARRAKPSESVEVEDDAADDLFDDLDAVASSSSSSVDRAQRRALIVDNILNKNIERVGELRKVAQLSDTPADLEGLGAVLKSWRVAGKKVTEQTAKEIVGRCINLGRPDLAKEYSSDILTYGFPVLPKATAIKLAKETKAQKA</sequence>
<dbReference type="RefSeq" id="XP_028474882.1">
    <property type="nucleotide sequence ID" value="XM_028624714.1"/>
</dbReference>
<dbReference type="EMBL" id="RSCE01000009">
    <property type="protein sequence ID" value="RSH79773.1"/>
    <property type="molecule type" value="Genomic_DNA"/>
</dbReference>
<evidence type="ECO:0000313" key="1">
    <source>
        <dbReference type="EMBL" id="RSH79773.1"/>
    </source>
</evidence>
<dbReference type="AlphaFoldDB" id="A0A427XLT3"/>
<keyword evidence="2" id="KW-1185">Reference proteome</keyword>
<dbReference type="OrthoDB" id="565731at2759"/>
<comment type="caution">
    <text evidence="1">The sequence shown here is derived from an EMBL/GenBank/DDBJ whole genome shotgun (WGS) entry which is preliminary data.</text>
</comment>
<dbReference type="Proteomes" id="UP000279236">
    <property type="component" value="Unassembled WGS sequence"/>
</dbReference>
<gene>
    <name evidence="1" type="ORF">EHS24_009431</name>
</gene>
<accession>A0A427XLT3</accession>
<name>A0A427XLT3_9TREE</name>
<protein>
    <submittedName>
        <fullName evidence="1">Uncharacterized protein</fullName>
    </submittedName>
</protein>
<organism evidence="1 2">
    <name type="scientific">Apiotrichum porosum</name>
    <dbReference type="NCBI Taxonomy" id="105984"/>
    <lineage>
        <taxon>Eukaryota</taxon>
        <taxon>Fungi</taxon>
        <taxon>Dikarya</taxon>
        <taxon>Basidiomycota</taxon>
        <taxon>Agaricomycotina</taxon>
        <taxon>Tremellomycetes</taxon>
        <taxon>Trichosporonales</taxon>
        <taxon>Trichosporonaceae</taxon>
        <taxon>Apiotrichum</taxon>
    </lineage>
</organism>
<dbReference type="GeneID" id="39593974"/>